<dbReference type="InterPro" id="IPR003961">
    <property type="entry name" value="FN3_dom"/>
</dbReference>
<dbReference type="Pfam" id="PF00041">
    <property type="entry name" value="fn3"/>
    <property type="match status" value="1"/>
</dbReference>
<evidence type="ECO:0000256" key="4">
    <source>
        <dbReference type="ARBA" id="ARBA00022741"/>
    </source>
</evidence>
<dbReference type="GO" id="GO:0005524">
    <property type="term" value="F:ATP binding"/>
    <property type="evidence" value="ECO:0007669"/>
    <property type="project" value="UniProtKB-KW"/>
</dbReference>
<reference evidence="12 14" key="2">
    <citation type="journal article" date="2013" name="Nature">
        <title>Insights into bilaterian evolution from three spiralian genomes.</title>
        <authorList>
            <person name="Simakov O."/>
            <person name="Marletaz F."/>
            <person name="Cho S.J."/>
            <person name="Edsinger-Gonzales E."/>
            <person name="Havlak P."/>
            <person name="Hellsten U."/>
            <person name="Kuo D.H."/>
            <person name="Larsson T."/>
            <person name="Lv J."/>
            <person name="Arendt D."/>
            <person name="Savage R."/>
            <person name="Osoegawa K."/>
            <person name="de Jong P."/>
            <person name="Grimwood J."/>
            <person name="Chapman J.A."/>
            <person name="Shapiro H."/>
            <person name="Aerts A."/>
            <person name="Otillar R.P."/>
            <person name="Terry A.Y."/>
            <person name="Boore J.L."/>
            <person name="Grigoriev I.V."/>
            <person name="Lindberg D.R."/>
            <person name="Seaver E.C."/>
            <person name="Weisblat D.A."/>
            <person name="Putnam N.H."/>
            <person name="Rokhsar D.S."/>
        </authorList>
    </citation>
    <scope>NUCLEOTIDE SEQUENCE</scope>
</reference>
<dbReference type="InterPro" id="IPR013783">
    <property type="entry name" value="Ig-like_fold"/>
</dbReference>
<dbReference type="CTD" id="20212581"/>
<evidence type="ECO:0000256" key="1">
    <source>
        <dbReference type="ARBA" id="ARBA00004167"/>
    </source>
</evidence>
<dbReference type="KEGG" id="hro:HELRODRAFT_193269"/>
<dbReference type="STRING" id="6412.T1FUT5"/>
<name>T1FUT5_HELRO</name>
<dbReference type="InterPro" id="IPR050449">
    <property type="entry name" value="Ephrin_rcpt_TKs"/>
</dbReference>
<feature type="region of interest" description="Disordered" evidence="9">
    <location>
        <begin position="345"/>
        <end position="364"/>
    </location>
</feature>
<feature type="compositionally biased region" description="Low complexity" evidence="9">
    <location>
        <begin position="1"/>
        <end position="15"/>
    </location>
</feature>
<dbReference type="GeneID" id="20212581"/>
<keyword evidence="8" id="KW-0675">Receptor</keyword>
<feature type="transmembrane region" description="Helical" evidence="10">
    <location>
        <begin position="307"/>
        <end position="331"/>
    </location>
</feature>
<evidence type="ECO:0000313" key="14">
    <source>
        <dbReference type="Proteomes" id="UP000015101"/>
    </source>
</evidence>
<dbReference type="HOGENOM" id="CLU_480838_0_0_1"/>
<sequence length="567" mass="62997">MKQSGSDSDSDSGLSKNSNFVSSPSKNSNSDFDSDTVFRNNCAANAKIIQCVVMINYTVYVKTFFGLIDSTDTPPPMSSPIALKSSASSSSSIQLSWSDISFKRLQKIKGTTDGRVYVVRFKSRLQGGYKYLNTTKLETVVQNLRPDTEYIFSVKVIIGKRQSSWSLNVVEKTKESAPTSAPTQLHLARNKDPTKVTLSWQPPTNPNGRITGYLVLYSEDVTLQDEHWKTKRVVGHTFSSTVDRLSANTKYYFKIQAVNAVGVGPVSLTALFKTTSDKIDGEKNTPLNHTLHQEERSNVESSKEWSLLPMLMTIISLVLVLVIIVSIFVIIKVKRNKIVIQNKEISDNPTSPDPSSGKSYLKPPDLWTHGEGNIREVNGNIDDFVNDHSSDDSSTAERWTLKSNHYLTEESKFKSLTLKQKTCTLMSNSSNVIPENDIQLSPALPSNSLLKSKYDFSKSHLSGPRVYVGDVANSTIDSSGPQRFLGKPSHYGKVPTTNSKFVSGINSKHELSERNVAFFDIQIPFTSEKIEAVDLFHLFIINDYGTDRGGQTYVSSLTRLVSLVRDP</sequence>
<evidence type="ECO:0000259" key="11">
    <source>
        <dbReference type="PROSITE" id="PS50853"/>
    </source>
</evidence>
<dbReference type="RefSeq" id="XP_009024561.1">
    <property type="nucleotide sequence ID" value="XM_009026313.1"/>
</dbReference>
<comment type="subcellular location">
    <subcellularLocation>
        <location evidence="1">Membrane</location>
        <topology evidence="1">Single-pass membrane protein</topology>
    </subcellularLocation>
</comment>
<proteinExistence type="predicted"/>
<keyword evidence="4" id="KW-0547">Nucleotide-binding</keyword>
<dbReference type="OrthoDB" id="114660at2759"/>
<dbReference type="InterPro" id="IPR036116">
    <property type="entry name" value="FN3_sf"/>
</dbReference>
<dbReference type="EMBL" id="AMQM01006314">
    <property type="status" value="NOT_ANNOTATED_CDS"/>
    <property type="molecule type" value="Genomic_DNA"/>
</dbReference>
<evidence type="ECO:0000256" key="8">
    <source>
        <dbReference type="ARBA" id="ARBA00023170"/>
    </source>
</evidence>
<dbReference type="EMBL" id="AMQM01006315">
    <property type="status" value="NOT_ANNOTATED_CDS"/>
    <property type="molecule type" value="Genomic_DNA"/>
</dbReference>
<evidence type="ECO:0000256" key="5">
    <source>
        <dbReference type="ARBA" id="ARBA00022840"/>
    </source>
</evidence>
<feature type="region of interest" description="Disordered" evidence="9">
    <location>
        <begin position="1"/>
        <end position="31"/>
    </location>
</feature>
<evidence type="ECO:0000256" key="6">
    <source>
        <dbReference type="ARBA" id="ARBA00022989"/>
    </source>
</evidence>
<keyword evidence="14" id="KW-1185">Reference proteome</keyword>
<protein>
    <recommendedName>
        <fullName evidence="11">Fibronectin type-III domain-containing protein</fullName>
    </recommendedName>
</protein>
<feature type="compositionally biased region" description="Polar residues" evidence="9">
    <location>
        <begin position="16"/>
        <end position="31"/>
    </location>
</feature>
<dbReference type="CDD" id="cd00063">
    <property type="entry name" value="FN3"/>
    <property type="match status" value="2"/>
</dbReference>
<dbReference type="EnsemblMetazoa" id="HelroT193269">
    <property type="protein sequence ID" value="HelroP193269"/>
    <property type="gene ID" value="HelroG193269"/>
</dbReference>
<keyword evidence="5" id="KW-0067">ATP-binding</keyword>
<dbReference type="SMART" id="SM00060">
    <property type="entry name" value="FN3"/>
    <property type="match status" value="2"/>
</dbReference>
<keyword evidence="7 10" id="KW-0472">Membrane</keyword>
<organism evidence="13 14">
    <name type="scientific">Helobdella robusta</name>
    <name type="common">Californian leech</name>
    <dbReference type="NCBI Taxonomy" id="6412"/>
    <lineage>
        <taxon>Eukaryota</taxon>
        <taxon>Metazoa</taxon>
        <taxon>Spiralia</taxon>
        <taxon>Lophotrochozoa</taxon>
        <taxon>Annelida</taxon>
        <taxon>Clitellata</taxon>
        <taxon>Hirudinea</taxon>
        <taxon>Rhynchobdellida</taxon>
        <taxon>Glossiphoniidae</taxon>
        <taxon>Helobdella</taxon>
    </lineage>
</organism>
<dbReference type="Proteomes" id="UP000015101">
    <property type="component" value="Unassembled WGS sequence"/>
</dbReference>
<dbReference type="InParanoid" id="T1FUT5"/>
<dbReference type="EMBL" id="KB097379">
    <property type="protein sequence ID" value="ESN97389.1"/>
    <property type="molecule type" value="Genomic_DNA"/>
</dbReference>
<accession>T1FUT5</accession>
<dbReference type="PROSITE" id="PS50853">
    <property type="entry name" value="FN3"/>
    <property type="match status" value="2"/>
</dbReference>
<evidence type="ECO:0000313" key="13">
    <source>
        <dbReference type="EnsemblMetazoa" id="HelroP193269"/>
    </source>
</evidence>
<dbReference type="FunFam" id="2.60.40.10:FF:000028">
    <property type="entry name" value="Neuronal cell adhesion molecule"/>
    <property type="match status" value="1"/>
</dbReference>
<feature type="domain" description="Fibronectin type-III" evidence="11">
    <location>
        <begin position="79"/>
        <end position="176"/>
    </location>
</feature>
<keyword evidence="2 10" id="KW-0812">Transmembrane</keyword>
<dbReference type="eggNOG" id="KOG4221">
    <property type="taxonomic scope" value="Eukaryota"/>
</dbReference>
<evidence type="ECO:0000256" key="7">
    <source>
        <dbReference type="ARBA" id="ARBA00023136"/>
    </source>
</evidence>
<dbReference type="PANTHER" id="PTHR46877:SF14">
    <property type="entry name" value="RECEPTOR PROTEIN-TYROSINE KINASE"/>
    <property type="match status" value="1"/>
</dbReference>
<evidence type="ECO:0000256" key="3">
    <source>
        <dbReference type="ARBA" id="ARBA00022737"/>
    </source>
</evidence>
<reference evidence="14" key="1">
    <citation type="submission" date="2012-12" db="EMBL/GenBank/DDBJ databases">
        <authorList>
            <person name="Hellsten U."/>
            <person name="Grimwood J."/>
            <person name="Chapman J.A."/>
            <person name="Shapiro H."/>
            <person name="Aerts A."/>
            <person name="Otillar R.P."/>
            <person name="Terry A.Y."/>
            <person name="Boore J.L."/>
            <person name="Simakov O."/>
            <person name="Marletaz F."/>
            <person name="Cho S.-J."/>
            <person name="Edsinger-Gonzales E."/>
            <person name="Havlak P."/>
            <person name="Kuo D.-H."/>
            <person name="Larsson T."/>
            <person name="Lv J."/>
            <person name="Arendt D."/>
            <person name="Savage R."/>
            <person name="Osoegawa K."/>
            <person name="de Jong P."/>
            <person name="Lindberg D.R."/>
            <person name="Seaver E.C."/>
            <person name="Weisblat D.A."/>
            <person name="Putnam N.H."/>
            <person name="Grigoriev I.V."/>
            <person name="Rokhsar D.S."/>
        </authorList>
    </citation>
    <scope>NUCLEOTIDE SEQUENCE</scope>
</reference>
<dbReference type="SUPFAM" id="SSF49265">
    <property type="entry name" value="Fibronectin type III"/>
    <property type="match status" value="1"/>
</dbReference>
<evidence type="ECO:0000256" key="9">
    <source>
        <dbReference type="SAM" id="MobiDB-lite"/>
    </source>
</evidence>
<evidence type="ECO:0000313" key="12">
    <source>
        <dbReference type="EMBL" id="ESN97389.1"/>
    </source>
</evidence>
<evidence type="ECO:0000256" key="10">
    <source>
        <dbReference type="SAM" id="Phobius"/>
    </source>
</evidence>
<reference evidence="13" key="3">
    <citation type="submission" date="2015-06" db="UniProtKB">
        <authorList>
            <consortium name="EnsemblMetazoa"/>
        </authorList>
    </citation>
    <scope>IDENTIFICATION</scope>
</reference>
<keyword evidence="6 10" id="KW-1133">Transmembrane helix</keyword>
<gene>
    <name evidence="13" type="primary">20212581</name>
    <name evidence="12" type="ORF">HELRODRAFT_193269</name>
</gene>
<evidence type="ECO:0000256" key="2">
    <source>
        <dbReference type="ARBA" id="ARBA00022692"/>
    </source>
</evidence>
<dbReference type="PANTHER" id="PTHR46877">
    <property type="entry name" value="EPH RECEPTOR A5"/>
    <property type="match status" value="1"/>
</dbReference>
<dbReference type="GO" id="GO:0016020">
    <property type="term" value="C:membrane"/>
    <property type="evidence" value="ECO:0007669"/>
    <property type="project" value="UniProtKB-SubCell"/>
</dbReference>
<feature type="compositionally biased region" description="Polar residues" evidence="9">
    <location>
        <begin position="347"/>
        <end position="358"/>
    </location>
</feature>
<dbReference type="PRINTS" id="PR00014">
    <property type="entry name" value="FNTYPEIII"/>
</dbReference>
<feature type="domain" description="Fibronectin type-III" evidence="11">
    <location>
        <begin position="181"/>
        <end position="277"/>
    </location>
</feature>
<dbReference type="AlphaFoldDB" id="T1FUT5"/>
<dbReference type="Gene3D" id="2.60.40.10">
    <property type="entry name" value="Immunoglobulins"/>
    <property type="match status" value="2"/>
</dbReference>
<keyword evidence="3" id="KW-0677">Repeat</keyword>